<dbReference type="InterPro" id="IPR013525">
    <property type="entry name" value="ABC2_TM"/>
</dbReference>
<accession>A0A0P7XR04</accession>
<evidence type="ECO:0000256" key="9">
    <source>
        <dbReference type="RuleBase" id="RU361157"/>
    </source>
</evidence>
<gene>
    <name evidence="11" type="primary">rfbA</name>
    <name evidence="11" type="ORF">HLUCCX10_02480</name>
</gene>
<sequence>MPNSKFLIINTQHYKVIEPSSGWKMVDFKELWRYKDLLYFLTLRGIKARYAQSILGVSWAIIQPLFTTVVFTLVFGGLAKVDSDGMPYILFSYLALWPWNYFSGTLTESANSLIQNANMITKVYFPRMVLPLSAILSKMLDFTIAFVVVVIMLIYFKQVPGWGVLFTPLLILQLLLCSLGIGMFLSALAVKYRDVKHALTFLVQLLLYAAPVVYSTSAVPVEYQKFYVLNPMVGVIEGFRAAFLNRPMPWEWIWPGSIVAVVVFVFGMMYFRKMERTFADVA</sequence>
<feature type="domain" description="ABC transmembrane type-2" evidence="10">
    <location>
        <begin position="55"/>
        <end position="274"/>
    </location>
</feature>
<dbReference type="PRINTS" id="PR00164">
    <property type="entry name" value="ABC2TRNSPORT"/>
</dbReference>
<evidence type="ECO:0000256" key="1">
    <source>
        <dbReference type="ARBA" id="ARBA00004429"/>
    </source>
</evidence>
<dbReference type="PANTHER" id="PTHR30413:SF8">
    <property type="entry name" value="TRANSPORT PERMEASE PROTEIN"/>
    <property type="match status" value="1"/>
</dbReference>
<dbReference type="STRING" id="1305737.GCA_000526355_01755"/>
<dbReference type="Pfam" id="PF01061">
    <property type="entry name" value="ABC2_membrane"/>
    <property type="match status" value="1"/>
</dbReference>
<keyword evidence="3 9" id="KW-0813">Transport</keyword>
<dbReference type="Proteomes" id="UP000050421">
    <property type="component" value="Unassembled WGS sequence"/>
</dbReference>
<dbReference type="PROSITE" id="PS51012">
    <property type="entry name" value="ABC_TM2"/>
    <property type="match status" value="1"/>
</dbReference>
<dbReference type="GO" id="GO:0043190">
    <property type="term" value="C:ATP-binding cassette (ABC) transporter complex"/>
    <property type="evidence" value="ECO:0007669"/>
    <property type="project" value="InterPro"/>
</dbReference>
<keyword evidence="4 9" id="KW-1003">Cell membrane</keyword>
<evidence type="ECO:0000256" key="5">
    <source>
        <dbReference type="ARBA" id="ARBA00022519"/>
    </source>
</evidence>
<comment type="subcellular location">
    <subcellularLocation>
        <location evidence="1">Cell inner membrane</location>
        <topology evidence="1">Multi-pass membrane protein</topology>
    </subcellularLocation>
    <subcellularLocation>
        <location evidence="9">Cell membrane</location>
        <topology evidence="9">Multi-pass membrane protein</topology>
    </subcellularLocation>
</comment>
<comment type="caution">
    <text evidence="11">The sequence shown here is derived from an EMBL/GenBank/DDBJ whole genome shotgun (WGS) entry which is preliminary data.</text>
</comment>
<dbReference type="InterPro" id="IPR000412">
    <property type="entry name" value="ABC_2_transport"/>
</dbReference>
<keyword evidence="5" id="KW-0997">Cell inner membrane</keyword>
<evidence type="ECO:0000256" key="2">
    <source>
        <dbReference type="ARBA" id="ARBA00007783"/>
    </source>
</evidence>
<evidence type="ECO:0000313" key="12">
    <source>
        <dbReference type="Proteomes" id="UP000050421"/>
    </source>
</evidence>
<dbReference type="InterPro" id="IPR047817">
    <property type="entry name" value="ABC2_TM_bact-type"/>
</dbReference>
<evidence type="ECO:0000259" key="10">
    <source>
        <dbReference type="PROSITE" id="PS51012"/>
    </source>
</evidence>
<evidence type="ECO:0000256" key="4">
    <source>
        <dbReference type="ARBA" id="ARBA00022475"/>
    </source>
</evidence>
<evidence type="ECO:0000313" key="11">
    <source>
        <dbReference type="EMBL" id="KPQ19471.1"/>
    </source>
</evidence>
<keyword evidence="7 9" id="KW-1133">Transmembrane helix</keyword>
<feature type="transmembrane region" description="Helical" evidence="9">
    <location>
        <begin position="54"/>
        <end position="79"/>
    </location>
</feature>
<keyword evidence="8 9" id="KW-0472">Membrane</keyword>
<dbReference type="PATRIC" id="fig|1305737.6.peg.1161"/>
<dbReference type="EMBL" id="LJXT01000009">
    <property type="protein sequence ID" value="KPQ19471.1"/>
    <property type="molecule type" value="Genomic_DNA"/>
</dbReference>
<protein>
    <recommendedName>
        <fullName evidence="9">Transport permease protein</fullName>
    </recommendedName>
</protein>
<feature type="transmembrane region" description="Helical" evidence="9">
    <location>
        <begin position="85"/>
        <end position="102"/>
    </location>
</feature>
<keyword evidence="6 9" id="KW-0812">Transmembrane</keyword>
<feature type="transmembrane region" description="Helical" evidence="9">
    <location>
        <begin position="129"/>
        <end position="156"/>
    </location>
</feature>
<comment type="similarity">
    <text evidence="2 9">Belongs to the ABC-2 integral membrane protein family.</text>
</comment>
<dbReference type="AlphaFoldDB" id="A0A0P7XR04"/>
<feature type="transmembrane region" description="Helical" evidence="9">
    <location>
        <begin position="252"/>
        <end position="271"/>
    </location>
</feature>
<dbReference type="GO" id="GO:0140359">
    <property type="term" value="F:ABC-type transporter activity"/>
    <property type="evidence" value="ECO:0007669"/>
    <property type="project" value="InterPro"/>
</dbReference>
<organism evidence="11 12">
    <name type="scientific">Algoriphagus marincola HL-49</name>
    <dbReference type="NCBI Taxonomy" id="1305737"/>
    <lineage>
        <taxon>Bacteria</taxon>
        <taxon>Pseudomonadati</taxon>
        <taxon>Bacteroidota</taxon>
        <taxon>Cytophagia</taxon>
        <taxon>Cytophagales</taxon>
        <taxon>Cyclobacteriaceae</taxon>
        <taxon>Algoriphagus</taxon>
    </lineage>
</organism>
<evidence type="ECO:0000256" key="7">
    <source>
        <dbReference type="ARBA" id="ARBA00022989"/>
    </source>
</evidence>
<proteinExistence type="inferred from homology"/>
<feature type="transmembrane region" description="Helical" evidence="9">
    <location>
        <begin position="162"/>
        <end position="185"/>
    </location>
</feature>
<evidence type="ECO:0000256" key="8">
    <source>
        <dbReference type="ARBA" id="ARBA00023136"/>
    </source>
</evidence>
<evidence type="ECO:0000256" key="6">
    <source>
        <dbReference type="ARBA" id="ARBA00022692"/>
    </source>
</evidence>
<feature type="transmembrane region" description="Helical" evidence="9">
    <location>
        <begin position="197"/>
        <end position="214"/>
    </location>
</feature>
<reference evidence="11 12" key="1">
    <citation type="submission" date="2015-09" db="EMBL/GenBank/DDBJ databases">
        <title>Identification and resolution of microdiversity through metagenomic sequencing of parallel consortia.</title>
        <authorList>
            <person name="Nelson W.C."/>
            <person name="Romine M.F."/>
            <person name="Lindemann S.R."/>
        </authorList>
    </citation>
    <scope>NUCLEOTIDE SEQUENCE [LARGE SCALE GENOMIC DNA]</scope>
    <source>
        <strain evidence="11">HL-49</strain>
    </source>
</reference>
<dbReference type="GO" id="GO:0015920">
    <property type="term" value="P:lipopolysaccharide transport"/>
    <property type="evidence" value="ECO:0007669"/>
    <property type="project" value="TreeGrafter"/>
</dbReference>
<evidence type="ECO:0000256" key="3">
    <source>
        <dbReference type="ARBA" id="ARBA00022448"/>
    </source>
</evidence>
<dbReference type="PANTHER" id="PTHR30413">
    <property type="entry name" value="INNER MEMBRANE TRANSPORT PERMEASE"/>
    <property type="match status" value="1"/>
</dbReference>
<name>A0A0P7XR04_9BACT</name>
<dbReference type="eggNOG" id="COG1682">
    <property type="taxonomic scope" value="Bacteria"/>
</dbReference>